<evidence type="ECO:0000313" key="1">
    <source>
        <dbReference type="EMBL" id="KAJ5356329.1"/>
    </source>
</evidence>
<reference evidence="1" key="1">
    <citation type="submission" date="2022-12" db="EMBL/GenBank/DDBJ databases">
        <authorList>
            <person name="Petersen C."/>
        </authorList>
    </citation>
    <scope>NUCLEOTIDE SEQUENCE</scope>
    <source>
        <strain evidence="1">IBT 3081</strain>
    </source>
</reference>
<dbReference type="EMBL" id="JAPZBT010000006">
    <property type="protein sequence ID" value="KAJ5356329.1"/>
    <property type="molecule type" value="Genomic_DNA"/>
</dbReference>
<dbReference type="GeneID" id="81467844"/>
<keyword evidence="1" id="KW-0503">Monooxygenase</keyword>
<comment type="caution">
    <text evidence="1">The sequence shown here is derived from an EMBL/GenBank/DDBJ whole genome shotgun (WGS) entry which is preliminary data.</text>
</comment>
<name>A0A9W9RCG8_9EURO</name>
<proteinExistence type="predicted"/>
<dbReference type="Proteomes" id="UP001147752">
    <property type="component" value="Unassembled WGS sequence"/>
</dbReference>
<reference evidence="1" key="2">
    <citation type="journal article" date="2023" name="IMA Fungus">
        <title>Comparative genomic study of the Penicillium genus elucidates a diverse pangenome and 15 lateral gene transfer events.</title>
        <authorList>
            <person name="Petersen C."/>
            <person name="Sorensen T."/>
            <person name="Nielsen M.R."/>
            <person name="Sondergaard T.E."/>
            <person name="Sorensen J.L."/>
            <person name="Fitzpatrick D.A."/>
            <person name="Frisvad J.C."/>
            <person name="Nielsen K.L."/>
        </authorList>
    </citation>
    <scope>NUCLEOTIDE SEQUENCE</scope>
    <source>
        <strain evidence="1">IBT 3081</strain>
    </source>
</reference>
<dbReference type="GO" id="GO:0004497">
    <property type="term" value="F:monooxygenase activity"/>
    <property type="evidence" value="ECO:0007669"/>
    <property type="project" value="UniProtKB-KW"/>
</dbReference>
<gene>
    <name evidence="1" type="ORF">N7517_010938</name>
</gene>
<dbReference type="AlphaFoldDB" id="A0A9W9RCG8"/>
<evidence type="ECO:0000313" key="2">
    <source>
        <dbReference type="Proteomes" id="UP001147752"/>
    </source>
</evidence>
<keyword evidence="2" id="KW-1185">Reference proteome</keyword>
<accession>A0A9W9RCG8</accession>
<dbReference type="OrthoDB" id="2915840at2759"/>
<sequence length="350" mass="39688">MPTATNGIGDILDVAIIGAGLYGFKAAQTYLQLKPDVNLNYPDAPMPKDGVTDNNMVSREMIFEYMDKYADDNDLKRRIRCESWVSSIERCPLGIIRPEGDITILRDNIDYVDSAGATLRSREVVVAQYMIYCTGWGDHFSFFSPELKQELGIPQYGDVILQGNSESDSGWEAHDQLADAVVARKLPLLAAGPKDFEKPDPNRILIQRRWRLYNRCVPISTTNDVDRSVVVLGQIHTTQTPTIAAVQSLWAIAYLLGEVDAPSKEVITREVTEWNGWTRKRYLGVGERYPYALFDWIPYLDRLLHGLGVKCRRKKGMFANLFGPHSPDDYTGVVDEYMAVRKERRENKES</sequence>
<dbReference type="SUPFAM" id="SSF51905">
    <property type="entry name" value="FAD/NAD(P)-binding domain"/>
    <property type="match status" value="1"/>
</dbReference>
<organism evidence="1 2">
    <name type="scientific">Penicillium concentricum</name>
    <dbReference type="NCBI Taxonomy" id="293559"/>
    <lineage>
        <taxon>Eukaryota</taxon>
        <taxon>Fungi</taxon>
        <taxon>Dikarya</taxon>
        <taxon>Ascomycota</taxon>
        <taxon>Pezizomycotina</taxon>
        <taxon>Eurotiomycetes</taxon>
        <taxon>Eurotiomycetidae</taxon>
        <taxon>Eurotiales</taxon>
        <taxon>Aspergillaceae</taxon>
        <taxon>Penicillium</taxon>
    </lineage>
</organism>
<dbReference type="InterPro" id="IPR036188">
    <property type="entry name" value="FAD/NAD-bd_sf"/>
</dbReference>
<dbReference type="RefSeq" id="XP_056574476.1">
    <property type="nucleotide sequence ID" value="XM_056728661.1"/>
</dbReference>
<protein>
    <submittedName>
        <fullName evidence="1">Flavin-binding monooxygenase-like family protein</fullName>
    </submittedName>
</protein>
<keyword evidence="1" id="KW-0560">Oxidoreductase</keyword>